<keyword evidence="9 13" id="KW-0694">RNA-binding</keyword>
<comment type="caution">
    <text evidence="13">Lacks conserved residue(s) required for the propagation of feature annotation.</text>
</comment>
<dbReference type="PRINTS" id="PR02008">
    <property type="entry name" value="RCMTFAMILY"/>
</dbReference>
<dbReference type="InterPro" id="IPR054728">
    <property type="entry name" value="RsmB-like_ferredoxin"/>
</dbReference>
<sequence length="435" mass="48800">MTGPGPARIEALNVLTLIRGGEPVGEALAQRTRLGQLSPADRSLMTQIVYGVLRNQRYLDAWLAPFLRGELEPVVRDILRMALFQMGFLDRVPAYAIVDAAVEQTKSVSPRATGMVNAILRRAPTKKPQNLPLAVEFSHPDWLVHRWQNRFGTEKTRRILMVNNEVPPLSLRVNVLKTSREAVLEELHQEGVRAELSRYVPEAIRVSGSFWLEDLPAFQSGLITVQDESSMLVTWVLDPQADERIVDLTAGLGGKTGHILERTQGQAKVTAVDLSRTRLKLLQENLTRLGFSHHVTVMEMDARYFAANNIHVFDRVLLDAPCSNLGVLRRRSDARWKKQENDLQEHQNLQQELLTAAITLAKPGGVVVYSTCSVEPEETIMVLDQVLATHPGVHHENVREYLPDPIFEEFVVDGNLILLPGDLGMDGFFIARLRT</sequence>
<feature type="domain" description="SAM-dependent MTase RsmB/NOP-type" evidence="14">
    <location>
        <begin position="159"/>
        <end position="435"/>
    </location>
</feature>
<dbReference type="Pfam" id="PF22458">
    <property type="entry name" value="RsmF-B_ferredox"/>
    <property type="match status" value="1"/>
</dbReference>
<accession>A0A1W1WMH8</accession>
<evidence type="ECO:0000256" key="10">
    <source>
        <dbReference type="ARBA" id="ARBA00030399"/>
    </source>
</evidence>
<dbReference type="GO" id="GO:0006355">
    <property type="term" value="P:regulation of DNA-templated transcription"/>
    <property type="evidence" value="ECO:0007669"/>
    <property type="project" value="InterPro"/>
</dbReference>
<keyword evidence="4" id="KW-0963">Cytoplasm</keyword>
<comment type="function">
    <text evidence="1">Specifically methylates the cytosine at position 967 (m5C967) of 16S rRNA.</text>
</comment>
<evidence type="ECO:0000256" key="6">
    <source>
        <dbReference type="ARBA" id="ARBA00022603"/>
    </source>
</evidence>
<dbReference type="PROSITE" id="PS51686">
    <property type="entry name" value="SAM_MT_RSMB_NOP"/>
    <property type="match status" value="1"/>
</dbReference>
<evidence type="ECO:0000256" key="9">
    <source>
        <dbReference type="ARBA" id="ARBA00022884"/>
    </source>
</evidence>
<evidence type="ECO:0000256" key="11">
    <source>
        <dbReference type="ARBA" id="ARBA00031088"/>
    </source>
</evidence>
<dbReference type="FunFam" id="3.30.70.1170:FF:000003">
    <property type="entry name" value="16S rRNA (Cytosine(967)-C(5))-methyltransferase RsmB"/>
    <property type="match status" value="1"/>
</dbReference>
<evidence type="ECO:0000256" key="3">
    <source>
        <dbReference type="ARBA" id="ARBA00012140"/>
    </source>
</evidence>
<reference evidence="16" key="1">
    <citation type="submission" date="2017-04" db="EMBL/GenBank/DDBJ databases">
        <authorList>
            <person name="Varghese N."/>
            <person name="Submissions S."/>
        </authorList>
    </citation>
    <scope>NUCLEOTIDE SEQUENCE [LARGE SCALE GENOMIC DNA]</scope>
    <source>
        <strain evidence="16">DSM 9293</strain>
    </source>
</reference>
<organism evidence="15 16">
    <name type="scientific">Sulfobacillus thermosulfidooxidans (strain DSM 9293 / VKM B-1269 / AT-1)</name>
    <dbReference type="NCBI Taxonomy" id="929705"/>
    <lineage>
        <taxon>Bacteria</taxon>
        <taxon>Bacillati</taxon>
        <taxon>Bacillota</taxon>
        <taxon>Clostridia</taxon>
        <taxon>Eubacteriales</taxon>
        <taxon>Clostridiales Family XVII. Incertae Sedis</taxon>
        <taxon>Sulfobacillus</taxon>
    </lineage>
</organism>
<dbReference type="GO" id="GO:0003723">
    <property type="term" value="F:RNA binding"/>
    <property type="evidence" value="ECO:0007669"/>
    <property type="project" value="UniProtKB-UniRule"/>
</dbReference>
<protein>
    <recommendedName>
        <fullName evidence="3">16S rRNA (cytosine(967)-C(5))-methyltransferase</fullName>
        <ecNumber evidence="3">2.1.1.176</ecNumber>
    </recommendedName>
    <alternativeName>
        <fullName evidence="10">16S rRNA m5C967 methyltransferase</fullName>
    </alternativeName>
    <alternativeName>
        <fullName evidence="11">rRNA (cytosine-C(5)-)-methyltransferase RsmB</fullName>
    </alternativeName>
</protein>
<dbReference type="Gene3D" id="3.30.70.1170">
    <property type="entry name" value="Sun protein, domain 3"/>
    <property type="match status" value="1"/>
</dbReference>
<evidence type="ECO:0000256" key="13">
    <source>
        <dbReference type="PROSITE-ProRule" id="PRU01023"/>
    </source>
</evidence>
<feature type="active site" description="Nucleophile" evidence="13">
    <location>
        <position position="372"/>
    </location>
</feature>
<keyword evidence="8 13" id="KW-0949">S-adenosyl-L-methionine</keyword>
<dbReference type="EC" id="2.1.1.176" evidence="3"/>
<evidence type="ECO:0000313" key="15">
    <source>
        <dbReference type="EMBL" id="SMC07518.1"/>
    </source>
</evidence>
<keyword evidence="5" id="KW-0698">rRNA processing</keyword>
<comment type="similarity">
    <text evidence="13">Belongs to the class I-like SAM-binding methyltransferase superfamily. RsmB/NOP family.</text>
</comment>
<feature type="binding site" evidence="13">
    <location>
        <position position="273"/>
    </location>
    <ligand>
        <name>S-adenosyl-L-methionine</name>
        <dbReference type="ChEBI" id="CHEBI:59789"/>
    </ligand>
</feature>
<dbReference type="InterPro" id="IPR001678">
    <property type="entry name" value="MeTrfase_RsmB-F_NOP2_dom"/>
</dbReference>
<feature type="binding site" evidence="13">
    <location>
        <position position="319"/>
    </location>
    <ligand>
        <name>S-adenosyl-L-methionine</name>
        <dbReference type="ChEBI" id="CHEBI:59789"/>
    </ligand>
</feature>
<dbReference type="InterPro" id="IPR035926">
    <property type="entry name" value="NusB-like_sf"/>
</dbReference>
<keyword evidence="16" id="KW-1185">Reference proteome</keyword>
<evidence type="ECO:0000313" key="16">
    <source>
        <dbReference type="Proteomes" id="UP000192660"/>
    </source>
</evidence>
<dbReference type="GO" id="GO:0005737">
    <property type="term" value="C:cytoplasm"/>
    <property type="evidence" value="ECO:0007669"/>
    <property type="project" value="UniProtKB-SubCell"/>
</dbReference>
<dbReference type="STRING" id="28034.BFX07_07440"/>
<dbReference type="InterPro" id="IPR029063">
    <property type="entry name" value="SAM-dependent_MTases_sf"/>
</dbReference>
<evidence type="ECO:0000259" key="14">
    <source>
        <dbReference type="PROSITE" id="PS51686"/>
    </source>
</evidence>
<dbReference type="PANTHER" id="PTHR22807">
    <property type="entry name" value="NOP2 YEAST -RELATED NOL1/NOP2/FMU SUN DOMAIN-CONTAINING"/>
    <property type="match status" value="1"/>
</dbReference>
<gene>
    <name evidence="15" type="ORF">SAMN00768000_3426</name>
</gene>
<dbReference type="Gene3D" id="1.10.940.10">
    <property type="entry name" value="NusB-like"/>
    <property type="match status" value="1"/>
</dbReference>
<keyword evidence="7 13" id="KW-0808">Transferase</keyword>
<evidence type="ECO:0000256" key="7">
    <source>
        <dbReference type="ARBA" id="ARBA00022679"/>
    </source>
</evidence>
<comment type="catalytic activity">
    <reaction evidence="12">
        <text>cytidine(967) in 16S rRNA + S-adenosyl-L-methionine = 5-methylcytidine(967) in 16S rRNA + S-adenosyl-L-homocysteine + H(+)</text>
        <dbReference type="Rhea" id="RHEA:42748"/>
        <dbReference type="Rhea" id="RHEA-COMP:10219"/>
        <dbReference type="Rhea" id="RHEA-COMP:10220"/>
        <dbReference type="ChEBI" id="CHEBI:15378"/>
        <dbReference type="ChEBI" id="CHEBI:57856"/>
        <dbReference type="ChEBI" id="CHEBI:59789"/>
        <dbReference type="ChEBI" id="CHEBI:74483"/>
        <dbReference type="ChEBI" id="CHEBI:82748"/>
        <dbReference type="EC" id="2.1.1.176"/>
    </reaction>
</comment>
<dbReference type="PANTHER" id="PTHR22807:SF53">
    <property type="entry name" value="RIBOSOMAL RNA SMALL SUBUNIT METHYLTRANSFERASE B-RELATED"/>
    <property type="match status" value="1"/>
</dbReference>
<evidence type="ECO:0000256" key="4">
    <source>
        <dbReference type="ARBA" id="ARBA00022490"/>
    </source>
</evidence>
<comment type="subcellular location">
    <subcellularLocation>
        <location evidence="2">Cytoplasm</location>
    </subcellularLocation>
</comment>
<dbReference type="InterPro" id="IPR006027">
    <property type="entry name" value="NusB_RsmB_TIM44"/>
</dbReference>
<dbReference type="CDD" id="cd02440">
    <property type="entry name" value="AdoMet_MTases"/>
    <property type="match status" value="1"/>
</dbReference>
<dbReference type="NCBIfam" id="TIGR00563">
    <property type="entry name" value="rsmB"/>
    <property type="match status" value="1"/>
</dbReference>
<evidence type="ECO:0000256" key="5">
    <source>
        <dbReference type="ARBA" id="ARBA00022552"/>
    </source>
</evidence>
<dbReference type="Pfam" id="PF01029">
    <property type="entry name" value="NusB"/>
    <property type="match status" value="1"/>
</dbReference>
<name>A0A1W1WMH8_SULTA</name>
<dbReference type="InterPro" id="IPR049560">
    <property type="entry name" value="MeTrfase_RsmB-F_NOP2_cat"/>
</dbReference>
<dbReference type="FunFam" id="3.40.50.150:FF:000257">
    <property type="entry name" value="16S rRNA methyltransferase"/>
    <property type="match status" value="1"/>
</dbReference>
<keyword evidence="6 13" id="KW-0489">Methyltransferase</keyword>
<dbReference type="NCBIfam" id="NF011494">
    <property type="entry name" value="PRK14902.1"/>
    <property type="match status" value="1"/>
</dbReference>
<dbReference type="Gene3D" id="3.40.50.150">
    <property type="entry name" value="Vaccinia Virus protein VP39"/>
    <property type="match status" value="1"/>
</dbReference>
<dbReference type="SUPFAM" id="SSF53335">
    <property type="entry name" value="S-adenosyl-L-methionine-dependent methyltransferases"/>
    <property type="match status" value="1"/>
</dbReference>
<dbReference type="GO" id="GO:0008649">
    <property type="term" value="F:rRNA methyltransferase activity"/>
    <property type="evidence" value="ECO:0007669"/>
    <property type="project" value="InterPro"/>
</dbReference>
<dbReference type="Proteomes" id="UP000192660">
    <property type="component" value="Unassembled WGS sequence"/>
</dbReference>
<dbReference type="Pfam" id="PF01189">
    <property type="entry name" value="Methyltr_RsmB-F"/>
    <property type="match status" value="1"/>
</dbReference>
<dbReference type="EMBL" id="FWWY01000001">
    <property type="protein sequence ID" value="SMC07518.1"/>
    <property type="molecule type" value="Genomic_DNA"/>
</dbReference>
<dbReference type="OrthoDB" id="9810297at2"/>
<proteinExistence type="inferred from homology"/>
<dbReference type="SUPFAM" id="SSF48013">
    <property type="entry name" value="NusB-like"/>
    <property type="match status" value="1"/>
</dbReference>
<evidence type="ECO:0000256" key="1">
    <source>
        <dbReference type="ARBA" id="ARBA00002724"/>
    </source>
</evidence>
<dbReference type="InterPro" id="IPR023267">
    <property type="entry name" value="RCMT"/>
</dbReference>
<dbReference type="InterPro" id="IPR004573">
    <property type="entry name" value="rRNA_ssu_MeTfrase_B"/>
</dbReference>
<feature type="binding site" evidence="13">
    <location>
        <position position="301"/>
    </location>
    <ligand>
        <name>S-adenosyl-L-methionine</name>
        <dbReference type="ChEBI" id="CHEBI:59789"/>
    </ligand>
</feature>
<evidence type="ECO:0000256" key="2">
    <source>
        <dbReference type="ARBA" id="ARBA00004496"/>
    </source>
</evidence>
<dbReference type="RefSeq" id="WP_084661808.1">
    <property type="nucleotide sequence ID" value="NZ_FWWY01000001.1"/>
</dbReference>
<evidence type="ECO:0000256" key="8">
    <source>
        <dbReference type="ARBA" id="ARBA00022691"/>
    </source>
</evidence>
<dbReference type="AlphaFoldDB" id="A0A1W1WMH8"/>
<evidence type="ECO:0000256" key="12">
    <source>
        <dbReference type="ARBA" id="ARBA00047283"/>
    </source>
</evidence>